<sequence>MTTIAERQQIKEMLNYPPYASTVVEKQHMKAVLMYGIRKDLKYVWERLKEGTRRFLDMLCAYGAKRGFVYITGKSLAKLCQINERTVNRWIRVLIKSGHIVRVYRRAERSNGKGQPLFLFAHHPYFEHWTHFLKINEVDKERMEKGYFAKRRFG</sequence>
<dbReference type="OrthoDB" id="2697418at2"/>
<evidence type="ECO:0000313" key="1">
    <source>
        <dbReference type="EMBL" id="AWG44677.1"/>
    </source>
</evidence>
<dbReference type="Gene3D" id="1.10.10.10">
    <property type="entry name" value="Winged helix-like DNA-binding domain superfamily/Winged helix DNA-binding domain"/>
    <property type="match status" value="1"/>
</dbReference>
<geneLocation type="plasmid" evidence="2">
    <name>pbeh3</name>
</geneLocation>
<reference evidence="1 2" key="1">
    <citation type="journal article" date="2015" name="PLoS ONE">
        <title>Genome Sequence of Bacillus endophyticus and Analysis of Its Companion Mechanism in the Ketogulonigenium vulgare-Bacillus Strain Consortium.</title>
        <authorList>
            <person name="Jia N."/>
            <person name="Du J."/>
            <person name="Ding M.Z."/>
            <person name="Gao F."/>
            <person name="Yuan Y.J."/>
        </authorList>
    </citation>
    <scope>NUCLEOTIDE SEQUENCE [LARGE SCALE GENOMIC DNA]</scope>
    <source>
        <strain evidence="1 2">Hbe603</strain>
        <plasmid evidence="2">pbeh3</plasmid>
    </source>
</reference>
<keyword evidence="1" id="KW-0614">Plasmid</keyword>
<proteinExistence type="predicted"/>
<dbReference type="KEGG" id="beo:BEH_25290"/>
<dbReference type="RefSeq" id="WP_063592748.1">
    <property type="nucleotide sequence ID" value="NZ_CP015325.1"/>
</dbReference>
<dbReference type="EMBL" id="CP015325">
    <property type="protein sequence ID" value="AWG44677.1"/>
    <property type="molecule type" value="Genomic_DNA"/>
</dbReference>
<dbReference type="GeneID" id="93704215"/>
<evidence type="ECO:0000313" key="2">
    <source>
        <dbReference type="Proteomes" id="UP000036202"/>
    </source>
</evidence>
<accession>A0A1X7GNI4</accession>
<organism evidence="1 2">
    <name type="scientific">Priestia filamentosa</name>
    <dbReference type="NCBI Taxonomy" id="1402861"/>
    <lineage>
        <taxon>Bacteria</taxon>
        <taxon>Bacillati</taxon>
        <taxon>Bacillota</taxon>
        <taxon>Bacilli</taxon>
        <taxon>Bacillales</taxon>
        <taxon>Bacillaceae</taxon>
        <taxon>Priestia</taxon>
    </lineage>
</organism>
<protein>
    <submittedName>
        <fullName evidence="1">Uncharacterized protein</fullName>
    </submittedName>
</protein>
<gene>
    <name evidence="1" type="ORF">BEH_25290</name>
</gene>
<name>A0A1X7GNI4_9BACI</name>
<dbReference type="Proteomes" id="UP000036202">
    <property type="component" value="Plasmid pbeh3"/>
</dbReference>
<dbReference type="Pfam" id="PF13730">
    <property type="entry name" value="HTH_36"/>
    <property type="match status" value="1"/>
</dbReference>
<accession>A0A2S1LZY7</accession>
<keyword evidence="2" id="KW-1185">Reference proteome</keyword>
<dbReference type="AlphaFoldDB" id="A0A1X7GNI4"/>
<dbReference type="InterPro" id="IPR036388">
    <property type="entry name" value="WH-like_DNA-bd_sf"/>
</dbReference>